<gene>
    <name evidence="1" type="ORF">CBG26886</name>
    <name evidence="1" type="ORF">CBG_26886</name>
</gene>
<evidence type="ECO:0000313" key="1">
    <source>
        <dbReference type="EMBL" id="CAR99616.1"/>
    </source>
</evidence>
<evidence type="ECO:0000313" key="2">
    <source>
        <dbReference type="Proteomes" id="UP000008549"/>
    </source>
</evidence>
<dbReference type="AlphaFoldDB" id="B6II86"/>
<dbReference type="CTD" id="68918350"/>
<reference evidence="1 2" key="1">
    <citation type="journal article" date="2003" name="PLoS Biol.">
        <title>The genome sequence of Caenorhabditis briggsae: a platform for comparative genomics.</title>
        <authorList>
            <person name="Stein L.D."/>
            <person name="Bao Z."/>
            <person name="Blasiar D."/>
            <person name="Blumenthal T."/>
            <person name="Brent M.R."/>
            <person name="Chen N."/>
            <person name="Chinwalla A."/>
            <person name="Clarke L."/>
            <person name="Clee C."/>
            <person name="Coghlan A."/>
            <person name="Coulson A."/>
            <person name="D'Eustachio P."/>
            <person name="Fitch D.H."/>
            <person name="Fulton L.A."/>
            <person name="Fulton R.E."/>
            <person name="Griffiths-Jones S."/>
            <person name="Harris T.W."/>
            <person name="Hillier L.W."/>
            <person name="Kamath R."/>
            <person name="Kuwabara P.E."/>
            <person name="Mardis E.R."/>
            <person name="Marra M.A."/>
            <person name="Miner T.L."/>
            <person name="Minx P."/>
            <person name="Mullikin J.C."/>
            <person name="Plumb R.W."/>
            <person name="Rogers J."/>
            <person name="Schein J.E."/>
            <person name="Sohrmann M."/>
            <person name="Spieth J."/>
            <person name="Stajich J.E."/>
            <person name="Wei C."/>
            <person name="Willey D."/>
            <person name="Wilson R.K."/>
            <person name="Durbin R."/>
            <person name="Waterston R.H."/>
        </authorList>
    </citation>
    <scope>NUCLEOTIDE SEQUENCE [LARGE SCALE GENOMIC DNA]</scope>
    <source>
        <strain evidence="1 2">AF16</strain>
    </source>
</reference>
<dbReference type="InParanoid" id="B6II86"/>
<accession>B6II86</accession>
<dbReference type="GeneID" id="68918350"/>
<dbReference type="EMBL" id="HE600908">
    <property type="protein sequence ID" value="CAR99616.1"/>
    <property type="molecule type" value="Genomic_DNA"/>
</dbReference>
<reference evidence="1 2" key="2">
    <citation type="journal article" date="2011" name="PLoS Genet.">
        <title>Caenorhabditis briggsae recombinant inbred line genotypes reveal inter-strain incompatibility and the evolution of recombination.</title>
        <authorList>
            <person name="Ross J.A."/>
            <person name="Koboldt D.C."/>
            <person name="Staisch J.E."/>
            <person name="Chamberlin H.M."/>
            <person name="Gupta B.P."/>
            <person name="Miller R.D."/>
            <person name="Baird S.E."/>
            <person name="Haag E.S."/>
        </authorList>
    </citation>
    <scope>NUCLEOTIDE SEQUENCE [LARGE SCALE GENOMIC DNA]</scope>
    <source>
        <strain evidence="1 2">AF16</strain>
    </source>
</reference>
<keyword evidence="2" id="KW-1185">Reference proteome</keyword>
<organism evidence="1 2">
    <name type="scientific">Caenorhabditis briggsae</name>
    <dbReference type="NCBI Taxonomy" id="6238"/>
    <lineage>
        <taxon>Eukaryota</taxon>
        <taxon>Metazoa</taxon>
        <taxon>Ecdysozoa</taxon>
        <taxon>Nematoda</taxon>
        <taxon>Chromadorea</taxon>
        <taxon>Rhabditida</taxon>
        <taxon>Rhabditina</taxon>
        <taxon>Rhabditomorpha</taxon>
        <taxon>Rhabditoidea</taxon>
        <taxon>Rhabditidae</taxon>
        <taxon>Peloderinae</taxon>
        <taxon>Caenorhabditis</taxon>
    </lineage>
</organism>
<name>B6II86_CAEBR</name>
<dbReference type="RefSeq" id="XP_045099179.1">
    <property type="nucleotide sequence ID" value="XM_045236538.1"/>
</dbReference>
<dbReference type="Proteomes" id="UP000008549">
    <property type="component" value="Unassembled WGS sequence"/>
</dbReference>
<protein>
    <submittedName>
        <fullName evidence="1">Protein CBG26886</fullName>
    </submittedName>
</protein>
<proteinExistence type="predicted"/>
<dbReference type="HOGENOM" id="CLU_3261012_0_0_1"/>
<sequence>MDDRRTSSTVELRRNSCSSECDCAELGPKTNWSVAAATTAES</sequence>
<dbReference type="KEGG" id="cbr:CBG_26886"/>